<dbReference type="InterPro" id="IPR052368">
    <property type="entry name" value="2-oxoacid_oxidoreductase"/>
</dbReference>
<dbReference type="Proteomes" id="UP000003100">
    <property type="component" value="Unassembled WGS sequence"/>
</dbReference>
<evidence type="ECO:0000259" key="2">
    <source>
        <dbReference type="Pfam" id="PF01855"/>
    </source>
</evidence>
<dbReference type="GO" id="GO:0016491">
    <property type="term" value="F:oxidoreductase activity"/>
    <property type="evidence" value="ECO:0007669"/>
    <property type="project" value="UniProtKB-KW"/>
</dbReference>
<feature type="domain" description="Pyruvate flavodoxin/ferredoxin oxidoreductase pyrimidine binding" evidence="2">
    <location>
        <begin position="14"/>
        <end position="185"/>
    </location>
</feature>
<name>C0CI87_BLAHS</name>
<reference evidence="4 5" key="2">
    <citation type="submission" date="2009-02" db="EMBL/GenBank/DDBJ databases">
        <title>Draft genome sequence of Blautia hydrogenotrophica DSM 10507 (Ruminococcus hydrogenotrophicus DSM 10507).</title>
        <authorList>
            <person name="Sudarsanam P."/>
            <person name="Ley R."/>
            <person name="Guruge J."/>
            <person name="Turnbaugh P.J."/>
            <person name="Mahowald M."/>
            <person name="Liep D."/>
            <person name="Gordon J."/>
        </authorList>
    </citation>
    <scope>NUCLEOTIDE SEQUENCE [LARGE SCALE GENOMIC DNA]</scope>
    <source>
        <strain evidence="5">DSM 10507 / JCM 14656 / S5a33</strain>
    </source>
</reference>
<dbReference type="InterPro" id="IPR002880">
    <property type="entry name" value="Pyrv_Fd/Flavodoxin_OxRdtase_N"/>
</dbReference>
<dbReference type="Gene3D" id="3.40.50.920">
    <property type="match status" value="1"/>
</dbReference>
<proteinExistence type="predicted"/>
<keyword evidence="5" id="KW-1185">Reference proteome</keyword>
<protein>
    <recommendedName>
        <fullName evidence="6">Pyruvate synthase subunit porA</fullName>
    </recommendedName>
</protein>
<organism evidence="4 5">
    <name type="scientific">Blautia hydrogenotrophica (strain DSM 10507 / JCM 14656 / S5a33)</name>
    <name type="common">Ruminococcus hydrogenotrophicus</name>
    <dbReference type="NCBI Taxonomy" id="476272"/>
    <lineage>
        <taxon>Bacteria</taxon>
        <taxon>Bacillati</taxon>
        <taxon>Bacillota</taxon>
        <taxon>Clostridia</taxon>
        <taxon>Lachnospirales</taxon>
        <taxon>Lachnospiraceae</taxon>
        <taxon>Blautia</taxon>
    </lineage>
</organism>
<dbReference type="eggNOG" id="COG0674">
    <property type="taxonomic scope" value="Bacteria"/>
</dbReference>
<dbReference type="HOGENOM" id="CLU_017038_0_0_9"/>
<reference evidence="4 5" key="1">
    <citation type="submission" date="2009-01" db="EMBL/GenBank/DDBJ databases">
        <authorList>
            <person name="Fulton L."/>
            <person name="Clifton S."/>
            <person name="Fulton B."/>
            <person name="Xu J."/>
            <person name="Minx P."/>
            <person name="Pepin K.H."/>
            <person name="Johnson M."/>
            <person name="Bhonagiri V."/>
            <person name="Nash W.E."/>
            <person name="Mardis E.R."/>
            <person name="Wilson R.K."/>
        </authorList>
    </citation>
    <scope>NUCLEOTIDE SEQUENCE [LARGE SCALE GENOMIC DNA]</scope>
    <source>
        <strain evidence="5">DSM 10507 / JCM 14656 / S5a33</strain>
    </source>
</reference>
<gene>
    <name evidence="4" type="ORF">RUMHYD_00551</name>
</gene>
<evidence type="ECO:0000313" key="5">
    <source>
        <dbReference type="Proteomes" id="UP000003100"/>
    </source>
</evidence>
<dbReference type="AlphaFoldDB" id="C0CI87"/>
<evidence type="ECO:0008006" key="6">
    <source>
        <dbReference type="Google" id="ProtNLM"/>
    </source>
</evidence>
<sequence length="358" mass="39441">MSKELWKGNEAIAEAAIRAGCDGFFGYPITPQNEIPEYMSMRMPQVGKVFVQSESEVAAINMVYGAAASGMRAMTSSSSPGVSLKQEGISYIAGAELPAVIVNVMRGGPGLGSIQPSQSDYFQATRGGGNGDYRTIVLAPESIQEAVDLTQEAFELADLYRNPVVVLADGMIGQMMEPIEWHEIPKRDIPSKDTWAASGLHGREKNHFLTSLLIQAEDCEAHNRKLMKKYKEIEEKECRWECLYTDDAELILVAYGTPARIALTAIKEMRAEGMKVGLVRPITLWPFPSEVLEELASRDMVKGFLAVEMSEGQMVEDVRMAVNGRKPVRLYGRSGGSIPYLDDIVKAAKQVYAVMELF</sequence>
<dbReference type="SUPFAM" id="SSF52922">
    <property type="entry name" value="TK C-terminal domain-like"/>
    <property type="match status" value="1"/>
</dbReference>
<dbReference type="CDD" id="cd07034">
    <property type="entry name" value="TPP_PYR_PFOR_IOR-alpha_like"/>
    <property type="match status" value="1"/>
</dbReference>
<evidence type="ECO:0000259" key="3">
    <source>
        <dbReference type="Pfam" id="PF17147"/>
    </source>
</evidence>
<accession>C0CI87</accession>
<dbReference type="PANTHER" id="PTHR43088">
    <property type="entry name" value="SUBUNIT OF PYRUVATE:FLAVODOXIN OXIDOREDUCTASE-RELATED"/>
    <property type="match status" value="1"/>
</dbReference>
<dbReference type="PANTHER" id="PTHR43088:SF1">
    <property type="entry name" value="SUBUNIT OF PYRUVATE:FLAVODOXIN OXIDOREDUCTASE"/>
    <property type="match status" value="1"/>
</dbReference>
<dbReference type="Gene3D" id="3.40.50.970">
    <property type="match status" value="1"/>
</dbReference>
<dbReference type="RefSeq" id="WP_005945841.1">
    <property type="nucleotide sequence ID" value="NZ_CP136423.1"/>
</dbReference>
<dbReference type="EMBL" id="ACBZ01000019">
    <property type="protein sequence ID" value="EEG50508.1"/>
    <property type="molecule type" value="Genomic_DNA"/>
</dbReference>
<comment type="caution">
    <text evidence="4">The sequence shown here is derived from an EMBL/GenBank/DDBJ whole genome shotgun (WGS) entry which is preliminary data.</text>
</comment>
<dbReference type="NCBIfam" id="NF005507">
    <property type="entry name" value="PRK07119.1"/>
    <property type="match status" value="1"/>
</dbReference>
<dbReference type="Pfam" id="PF17147">
    <property type="entry name" value="PFOR_II"/>
    <property type="match status" value="1"/>
</dbReference>
<dbReference type="InterPro" id="IPR033412">
    <property type="entry name" value="PFOR_II"/>
</dbReference>
<dbReference type="InterPro" id="IPR029061">
    <property type="entry name" value="THDP-binding"/>
</dbReference>
<keyword evidence="1" id="KW-0560">Oxidoreductase</keyword>
<dbReference type="PATRIC" id="fig|476272.21.peg.3556"/>
<dbReference type="InterPro" id="IPR009014">
    <property type="entry name" value="Transketo_C/PFOR_II"/>
</dbReference>
<feature type="domain" description="Pyruvate:ferredoxin oxidoreductase core" evidence="3">
    <location>
        <begin position="248"/>
        <end position="344"/>
    </location>
</feature>
<dbReference type="Pfam" id="PF01855">
    <property type="entry name" value="POR_N"/>
    <property type="match status" value="1"/>
</dbReference>
<evidence type="ECO:0000256" key="1">
    <source>
        <dbReference type="ARBA" id="ARBA00023002"/>
    </source>
</evidence>
<dbReference type="SUPFAM" id="SSF52518">
    <property type="entry name" value="Thiamin diphosphate-binding fold (THDP-binding)"/>
    <property type="match status" value="1"/>
</dbReference>
<dbReference type="GeneID" id="86821792"/>
<evidence type="ECO:0000313" key="4">
    <source>
        <dbReference type="EMBL" id="EEG50508.1"/>
    </source>
</evidence>